<dbReference type="GO" id="GO:0008654">
    <property type="term" value="P:phospholipid biosynthetic process"/>
    <property type="evidence" value="ECO:0007669"/>
    <property type="project" value="UniProtKB-KW"/>
</dbReference>
<sequence>METKKRALIVCNAKSGHQKGLKKINKIKNGLSDIYNIDTYISEYPKSVTDKIKNEGESYDAIITMGGDGTIHEAINGVMYLEKKPKLAFIPMGTCNDVCHTYGYKNIKTVIKRIREDKEISVDLTKMNECYYIYTFATGSVASVTYENDPTKKILGKMFYYLRAMAKIFKKSCFTYKIGDKQSNAYLFIALNSIHMGGFWLRGQKLNDGKIHLYVCEYRHALRPLFAFAFLMVFKKKSKIIKLYEEEELHITFNEKQPINVDGEYYGQEDFIDLKIAPKAIKIF</sequence>
<accession>A0A397S0N5</accession>
<comment type="caution">
    <text evidence="10">The sequence shown here is derived from an EMBL/GenBank/DDBJ whole genome shotgun (WGS) entry which is preliminary data.</text>
</comment>
<reference evidence="10 11" key="1">
    <citation type="submission" date="2018-08" db="EMBL/GenBank/DDBJ databases">
        <title>Genomic Encyclopedia of Archaeal and Bacterial Type Strains, Phase II (KMG-II): from individual species to whole genera.</title>
        <authorList>
            <person name="Goeker M."/>
        </authorList>
    </citation>
    <scope>NUCLEOTIDE SEQUENCE [LARGE SCALE GENOMIC DNA]</scope>
    <source>
        <strain evidence="10 11">ATCC 27112</strain>
    </source>
</reference>
<dbReference type="NCBIfam" id="TIGR00147">
    <property type="entry name" value="YegS/Rv2252/BmrU family lipid kinase"/>
    <property type="match status" value="1"/>
</dbReference>
<evidence type="ECO:0000256" key="6">
    <source>
        <dbReference type="ARBA" id="ARBA00023098"/>
    </source>
</evidence>
<dbReference type="GO" id="GO:0005886">
    <property type="term" value="C:plasma membrane"/>
    <property type="evidence" value="ECO:0007669"/>
    <property type="project" value="TreeGrafter"/>
</dbReference>
<dbReference type="InterPro" id="IPR017438">
    <property type="entry name" value="ATP-NAD_kinase_N"/>
</dbReference>
<proteinExistence type="inferred from homology"/>
<dbReference type="InterPro" id="IPR005218">
    <property type="entry name" value="Diacylglycerol/lipid_kinase"/>
</dbReference>
<keyword evidence="4" id="KW-0479">Metal-binding</keyword>
<evidence type="ECO:0000256" key="2">
    <source>
        <dbReference type="ARBA" id="ARBA00005983"/>
    </source>
</evidence>
<dbReference type="PROSITE" id="PS50146">
    <property type="entry name" value="DAGK"/>
    <property type="match status" value="1"/>
</dbReference>
<dbReference type="GO" id="GO:0005524">
    <property type="term" value="F:ATP binding"/>
    <property type="evidence" value="ECO:0007669"/>
    <property type="project" value="InterPro"/>
</dbReference>
<dbReference type="PANTHER" id="PTHR12358:SF106">
    <property type="entry name" value="LIPID KINASE YEGS"/>
    <property type="match status" value="1"/>
</dbReference>
<keyword evidence="11" id="KW-1185">Reference proteome</keyword>
<dbReference type="GO" id="GO:0004143">
    <property type="term" value="F:ATP-dependent diacylglycerol kinase activity"/>
    <property type="evidence" value="ECO:0007669"/>
    <property type="project" value="TreeGrafter"/>
</dbReference>
<dbReference type="Proteomes" id="UP000266506">
    <property type="component" value="Unassembled WGS sequence"/>
</dbReference>
<evidence type="ECO:0000259" key="9">
    <source>
        <dbReference type="PROSITE" id="PS50146"/>
    </source>
</evidence>
<comment type="similarity">
    <text evidence="2">Belongs to the diacylglycerol/lipid kinase family.</text>
</comment>
<dbReference type="InterPro" id="IPR050187">
    <property type="entry name" value="Lipid_Phosphate_FormReg"/>
</dbReference>
<name>A0A397S0N5_9MOLU</name>
<organism evidence="10 11">
    <name type="scientific">Anaeroplasma bactoclasticum</name>
    <dbReference type="NCBI Taxonomy" id="2088"/>
    <lineage>
        <taxon>Bacteria</taxon>
        <taxon>Bacillati</taxon>
        <taxon>Mycoplasmatota</taxon>
        <taxon>Mollicutes</taxon>
        <taxon>Anaeroplasmatales</taxon>
        <taxon>Anaeroplasmataceae</taxon>
        <taxon>Anaeroplasma</taxon>
    </lineage>
</organism>
<dbReference type="Pfam" id="PF00781">
    <property type="entry name" value="DAGK_cat"/>
    <property type="match status" value="1"/>
</dbReference>
<keyword evidence="7" id="KW-0594">Phospholipid biosynthesis</keyword>
<feature type="domain" description="DAGKc" evidence="9">
    <location>
        <begin position="2"/>
        <end position="130"/>
    </location>
</feature>
<protein>
    <submittedName>
        <fullName evidence="10">YegS/Rv2252/BmrU family lipid kinase</fullName>
    </submittedName>
</protein>
<evidence type="ECO:0000256" key="4">
    <source>
        <dbReference type="ARBA" id="ARBA00022723"/>
    </source>
</evidence>
<evidence type="ECO:0000256" key="7">
    <source>
        <dbReference type="ARBA" id="ARBA00023209"/>
    </source>
</evidence>
<keyword evidence="5" id="KW-0460">Magnesium</keyword>
<comment type="cofactor">
    <cofactor evidence="1">
        <name>Mg(2+)</name>
        <dbReference type="ChEBI" id="CHEBI:18420"/>
    </cofactor>
</comment>
<evidence type="ECO:0000256" key="8">
    <source>
        <dbReference type="ARBA" id="ARBA00023264"/>
    </source>
</evidence>
<evidence type="ECO:0000256" key="1">
    <source>
        <dbReference type="ARBA" id="ARBA00001946"/>
    </source>
</evidence>
<dbReference type="SMART" id="SM00046">
    <property type="entry name" value="DAGKc"/>
    <property type="match status" value="1"/>
</dbReference>
<dbReference type="GO" id="GO:0046872">
    <property type="term" value="F:metal ion binding"/>
    <property type="evidence" value="ECO:0007669"/>
    <property type="project" value="UniProtKB-KW"/>
</dbReference>
<keyword evidence="8" id="KW-1208">Phospholipid metabolism</keyword>
<dbReference type="RefSeq" id="WP_162849639.1">
    <property type="nucleotide sequence ID" value="NZ_QXEV01000002.1"/>
</dbReference>
<gene>
    <name evidence="10" type="ORF">EI71_00197</name>
</gene>
<dbReference type="Gene3D" id="2.60.200.40">
    <property type="match status" value="1"/>
</dbReference>
<dbReference type="InParanoid" id="A0A397S0N5"/>
<evidence type="ECO:0000256" key="3">
    <source>
        <dbReference type="ARBA" id="ARBA00022516"/>
    </source>
</evidence>
<dbReference type="Gene3D" id="3.40.50.10330">
    <property type="entry name" value="Probable inorganic polyphosphate/atp-NAD kinase, domain 1"/>
    <property type="match status" value="1"/>
</dbReference>
<evidence type="ECO:0000313" key="10">
    <source>
        <dbReference type="EMBL" id="RIA78249.1"/>
    </source>
</evidence>
<dbReference type="EMBL" id="QXEV01000002">
    <property type="protein sequence ID" value="RIA78249.1"/>
    <property type="molecule type" value="Genomic_DNA"/>
</dbReference>
<keyword evidence="6" id="KW-0443">Lipid metabolism</keyword>
<dbReference type="AlphaFoldDB" id="A0A397S0N5"/>
<keyword evidence="3" id="KW-0444">Lipid biosynthesis</keyword>
<dbReference type="SUPFAM" id="SSF111331">
    <property type="entry name" value="NAD kinase/diacylglycerol kinase-like"/>
    <property type="match status" value="1"/>
</dbReference>
<keyword evidence="10" id="KW-0418">Kinase</keyword>
<dbReference type="InterPro" id="IPR001206">
    <property type="entry name" value="Diacylglycerol_kinase_cat_dom"/>
</dbReference>
<dbReference type="PANTHER" id="PTHR12358">
    <property type="entry name" value="SPHINGOSINE KINASE"/>
    <property type="match status" value="1"/>
</dbReference>
<dbReference type="FunCoup" id="A0A397S0N5">
    <property type="interactions" value="129"/>
</dbReference>
<evidence type="ECO:0000256" key="5">
    <source>
        <dbReference type="ARBA" id="ARBA00022842"/>
    </source>
</evidence>
<evidence type="ECO:0000313" key="11">
    <source>
        <dbReference type="Proteomes" id="UP000266506"/>
    </source>
</evidence>
<dbReference type="InterPro" id="IPR016064">
    <property type="entry name" value="NAD/diacylglycerol_kinase_sf"/>
</dbReference>
<keyword evidence="10" id="KW-0808">Transferase</keyword>